<dbReference type="SMART" id="SM00382">
    <property type="entry name" value="AAA"/>
    <property type="match status" value="1"/>
</dbReference>
<dbReference type="RefSeq" id="WP_132127741.1">
    <property type="nucleotide sequence ID" value="NZ_CP042432.1"/>
</dbReference>
<evidence type="ECO:0000256" key="3">
    <source>
        <dbReference type="ARBA" id="ARBA00022741"/>
    </source>
</evidence>
<dbReference type="Pfam" id="PF00005">
    <property type="entry name" value="ABC_tran"/>
    <property type="match status" value="1"/>
</dbReference>
<dbReference type="EMBL" id="SMAD01000001">
    <property type="protein sequence ID" value="TCS90302.1"/>
    <property type="molecule type" value="Genomic_DNA"/>
</dbReference>
<dbReference type="InterPro" id="IPR003593">
    <property type="entry name" value="AAA+_ATPase"/>
</dbReference>
<comment type="similarity">
    <text evidence="1">Belongs to the ABC transporter superfamily.</text>
</comment>
<evidence type="ECO:0000256" key="1">
    <source>
        <dbReference type="ARBA" id="ARBA00005417"/>
    </source>
</evidence>
<dbReference type="GO" id="GO:0016887">
    <property type="term" value="F:ATP hydrolysis activity"/>
    <property type="evidence" value="ECO:0007669"/>
    <property type="project" value="InterPro"/>
</dbReference>
<keyword evidence="4 6" id="KW-0067">ATP-binding</keyword>
<dbReference type="Gene3D" id="3.40.50.300">
    <property type="entry name" value="P-loop containing nucleotide triphosphate hydrolases"/>
    <property type="match status" value="1"/>
</dbReference>
<dbReference type="InterPro" id="IPR003439">
    <property type="entry name" value="ABC_transporter-like_ATP-bd"/>
</dbReference>
<feature type="domain" description="ABC transporter" evidence="5">
    <location>
        <begin position="2"/>
        <end position="229"/>
    </location>
</feature>
<organism evidence="6 7">
    <name type="scientific">Anseongella ginsenosidimutans</name>
    <dbReference type="NCBI Taxonomy" id="496056"/>
    <lineage>
        <taxon>Bacteria</taxon>
        <taxon>Pseudomonadati</taxon>
        <taxon>Bacteroidota</taxon>
        <taxon>Sphingobacteriia</taxon>
        <taxon>Sphingobacteriales</taxon>
        <taxon>Sphingobacteriaceae</taxon>
        <taxon>Anseongella</taxon>
    </lineage>
</organism>
<keyword evidence="7" id="KW-1185">Reference proteome</keyword>
<reference evidence="6 7" key="1">
    <citation type="submission" date="2019-03" db="EMBL/GenBank/DDBJ databases">
        <title>Genomic Encyclopedia of Type Strains, Phase IV (KMG-IV): sequencing the most valuable type-strain genomes for metagenomic binning, comparative biology and taxonomic classification.</title>
        <authorList>
            <person name="Goeker M."/>
        </authorList>
    </citation>
    <scope>NUCLEOTIDE SEQUENCE [LARGE SCALE GENOMIC DNA]</scope>
    <source>
        <strain evidence="6 7">DSM 21100</strain>
    </source>
</reference>
<name>A0A4R3L1K7_9SPHI</name>
<proteinExistence type="inferred from homology"/>
<dbReference type="InterPro" id="IPR027417">
    <property type="entry name" value="P-loop_NTPase"/>
</dbReference>
<comment type="caution">
    <text evidence="6">The sequence shown here is derived from an EMBL/GenBank/DDBJ whole genome shotgun (WGS) entry which is preliminary data.</text>
</comment>
<dbReference type="Proteomes" id="UP000295807">
    <property type="component" value="Unassembled WGS sequence"/>
</dbReference>
<evidence type="ECO:0000313" key="7">
    <source>
        <dbReference type="Proteomes" id="UP000295807"/>
    </source>
</evidence>
<keyword evidence="3" id="KW-0547">Nucleotide-binding</keyword>
<evidence type="ECO:0000256" key="4">
    <source>
        <dbReference type="ARBA" id="ARBA00022840"/>
    </source>
</evidence>
<evidence type="ECO:0000259" key="5">
    <source>
        <dbReference type="PROSITE" id="PS50893"/>
    </source>
</evidence>
<dbReference type="AlphaFoldDB" id="A0A4R3L1K7"/>
<protein>
    <submittedName>
        <fullName evidence="6">ABC-2 type transport system ATP-binding protein</fullName>
    </submittedName>
</protein>
<dbReference type="GO" id="GO:0005524">
    <property type="term" value="F:ATP binding"/>
    <property type="evidence" value="ECO:0007669"/>
    <property type="project" value="UniProtKB-KW"/>
</dbReference>
<sequence>MIEVQELTKRYGKQLAVDHISFGASGGSVVGLLGPNGAGKSTTMRMLAGYIPPSSGTAKINGYDVVRQSMLARKSTGYLPENNPLYPHMYVREYLGFMGALHGMNRKKQRIEEVIGLTGLGPESHKKLGQLSKGYRQRAGLAQALLHDPPVLILDEPTSGLDPNQLSGMRQLIRDLGREKTVILSTHIMQEVELLCKDVLIINKGKIVADDELKALTAVRSLEEVFRELTR</sequence>
<keyword evidence="2" id="KW-0813">Transport</keyword>
<evidence type="ECO:0000313" key="6">
    <source>
        <dbReference type="EMBL" id="TCS90302.1"/>
    </source>
</evidence>
<gene>
    <name evidence="6" type="ORF">EDD80_101502</name>
</gene>
<evidence type="ECO:0000256" key="2">
    <source>
        <dbReference type="ARBA" id="ARBA00022448"/>
    </source>
</evidence>
<dbReference type="OrthoDB" id="9785229at2"/>
<dbReference type="PANTHER" id="PTHR43335">
    <property type="entry name" value="ABC TRANSPORTER, ATP-BINDING PROTEIN"/>
    <property type="match status" value="1"/>
</dbReference>
<dbReference type="PANTHER" id="PTHR43335:SF4">
    <property type="entry name" value="ABC TRANSPORTER, ATP-BINDING PROTEIN"/>
    <property type="match status" value="1"/>
</dbReference>
<dbReference type="SUPFAM" id="SSF52540">
    <property type="entry name" value="P-loop containing nucleoside triphosphate hydrolases"/>
    <property type="match status" value="1"/>
</dbReference>
<dbReference type="PROSITE" id="PS50893">
    <property type="entry name" value="ABC_TRANSPORTER_2"/>
    <property type="match status" value="1"/>
</dbReference>
<accession>A0A4R3L1K7</accession>